<keyword evidence="3 5" id="KW-0413">Isomerase</keyword>
<name>A0ABS4WRR6_9MICO</name>
<proteinExistence type="predicted"/>
<comment type="cofactor">
    <cofactor evidence="1">
        <name>pyridoxal 5'-phosphate</name>
        <dbReference type="ChEBI" id="CHEBI:597326"/>
    </cofactor>
</comment>
<dbReference type="InterPro" id="IPR009006">
    <property type="entry name" value="Ala_racemase/Decarboxylase_C"/>
</dbReference>
<keyword evidence="6" id="KW-1185">Reference proteome</keyword>
<dbReference type="InterPro" id="IPR011079">
    <property type="entry name" value="Ala_racemase_C"/>
</dbReference>
<dbReference type="InterPro" id="IPR001608">
    <property type="entry name" value="Ala_racemase_N"/>
</dbReference>
<evidence type="ECO:0000256" key="3">
    <source>
        <dbReference type="ARBA" id="ARBA00023235"/>
    </source>
</evidence>
<dbReference type="InterPro" id="IPR000821">
    <property type="entry name" value="Ala_racemase"/>
</dbReference>
<dbReference type="Pfam" id="PF00842">
    <property type="entry name" value="Ala_racemase_C"/>
    <property type="match status" value="1"/>
</dbReference>
<dbReference type="GO" id="GO:0008784">
    <property type="term" value="F:alanine racemase activity"/>
    <property type="evidence" value="ECO:0007669"/>
    <property type="project" value="UniProtKB-EC"/>
</dbReference>
<keyword evidence="2" id="KW-0663">Pyridoxal phosphate</keyword>
<dbReference type="SUPFAM" id="SSF51419">
    <property type="entry name" value="PLP-binding barrel"/>
    <property type="match status" value="1"/>
</dbReference>
<dbReference type="Pfam" id="PF01168">
    <property type="entry name" value="Ala_racemase_N"/>
    <property type="match status" value="1"/>
</dbReference>
<dbReference type="InterPro" id="IPR029066">
    <property type="entry name" value="PLP-binding_barrel"/>
</dbReference>
<evidence type="ECO:0000259" key="4">
    <source>
        <dbReference type="SMART" id="SM01005"/>
    </source>
</evidence>
<dbReference type="PANTHER" id="PTHR30511:SF0">
    <property type="entry name" value="ALANINE RACEMASE, CATABOLIC-RELATED"/>
    <property type="match status" value="1"/>
</dbReference>
<dbReference type="SUPFAM" id="SSF50621">
    <property type="entry name" value="Alanine racemase C-terminal domain-like"/>
    <property type="match status" value="1"/>
</dbReference>
<organism evidence="5 6">
    <name type="scientific">Microbacterium phyllosphaerae</name>
    <dbReference type="NCBI Taxonomy" id="124798"/>
    <lineage>
        <taxon>Bacteria</taxon>
        <taxon>Bacillati</taxon>
        <taxon>Actinomycetota</taxon>
        <taxon>Actinomycetes</taxon>
        <taxon>Micrococcales</taxon>
        <taxon>Microbacteriaceae</taxon>
        <taxon>Microbacterium</taxon>
    </lineage>
</organism>
<evidence type="ECO:0000313" key="5">
    <source>
        <dbReference type="EMBL" id="MBP2378912.1"/>
    </source>
</evidence>
<evidence type="ECO:0000256" key="1">
    <source>
        <dbReference type="ARBA" id="ARBA00001933"/>
    </source>
</evidence>
<dbReference type="Proteomes" id="UP000703720">
    <property type="component" value="Unassembled WGS sequence"/>
</dbReference>
<dbReference type="RefSeq" id="WP_210098070.1">
    <property type="nucleotide sequence ID" value="NZ_BAAAIO010000003.1"/>
</dbReference>
<accession>A0ABS4WRR6</accession>
<sequence length="346" mass="37012">MTRPELRIRTDRFVSNIAAVRERIAPSTLMVVLKDDAYGHGLRWAVDAATEAGVEWYGSYDVGSGVEARRVLGDTGRILAWVTSTDAEIDDALHDRIDLGVGSAEYLTRIVTRARAQGVRARVHLKIDTGLHRNGLLPEEWEQTIADVRAAEAAGHLELAGIWSHLAEASDAEDDDAQAVFLEAVRVAESSGPTPEALHLTASAASWWRPELRGSVSRIGAFCYGVRSADGPELDGVLPVAELIATVVTVRDDEAVIAIGSFDGIPSTLAGSHVGTTAGARELRRIDATTAVVAGWPGMRAGDPVWLFGAGEHGESSATTLAERIDTVGEEILTRLTSRVRRVVVA</sequence>
<dbReference type="EC" id="5.1.1.1" evidence="5"/>
<gene>
    <name evidence="5" type="ORF">JOF42_002407</name>
</gene>
<feature type="domain" description="Alanine racemase C-terminal" evidence="4">
    <location>
        <begin position="240"/>
        <end position="345"/>
    </location>
</feature>
<evidence type="ECO:0000313" key="6">
    <source>
        <dbReference type="Proteomes" id="UP000703720"/>
    </source>
</evidence>
<dbReference type="PRINTS" id="PR00992">
    <property type="entry name" value="ALARACEMASE"/>
</dbReference>
<dbReference type="SMART" id="SM01005">
    <property type="entry name" value="Ala_racemase_C"/>
    <property type="match status" value="1"/>
</dbReference>
<dbReference type="InterPro" id="IPR020622">
    <property type="entry name" value="Ala_racemase_pyridoxalP-BS"/>
</dbReference>
<dbReference type="EMBL" id="JAGIOA010000001">
    <property type="protein sequence ID" value="MBP2378912.1"/>
    <property type="molecule type" value="Genomic_DNA"/>
</dbReference>
<protein>
    <submittedName>
        <fullName evidence="5">Alanine racemase</fullName>
        <ecNumber evidence="5">5.1.1.1</ecNumber>
    </submittedName>
</protein>
<dbReference type="Gene3D" id="2.40.37.10">
    <property type="entry name" value="Lyase, Ornithine Decarboxylase, Chain A, domain 1"/>
    <property type="match status" value="1"/>
</dbReference>
<reference evidence="5 6" key="1">
    <citation type="submission" date="2021-03" db="EMBL/GenBank/DDBJ databases">
        <title>Sequencing the genomes of 1000 actinobacteria strains.</title>
        <authorList>
            <person name="Klenk H.-P."/>
        </authorList>
    </citation>
    <scope>NUCLEOTIDE SEQUENCE [LARGE SCALE GENOMIC DNA]</scope>
    <source>
        <strain evidence="5 6">DSM 13468</strain>
    </source>
</reference>
<comment type="caution">
    <text evidence="5">The sequence shown here is derived from an EMBL/GenBank/DDBJ whole genome shotgun (WGS) entry which is preliminary data.</text>
</comment>
<dbReference type="PROSITE" id="PS00395">
    <property type="entry name" value="ALANINE_RACEMASE"/>
    <property type="match status" value="1"/>
</dbReference>
<dbReference type="PANTHER" id="PTHR30511">
    <property type="entry name" value="ALANINE RACEMASE"/>
    <property type="match status" value="1"/>
</dbReference>
<dbReference type="Gene3D" id="3.20.20.10">
    <property type="entry name" value="Alanine racemase"/>
    <property type="match status" value="1"/>
</dbReference>
<evidence type="ECO:0000256" key="2">
    <source>
        <dbReference type="ARBA" id="ARBA00022898"/>
    </source>
</evidence>